<dbReference type="SMART" id="SM00487">
    <property type="entry name" value="DEXDc"/>
    <property type="match status" value="1"/>
</dbReference>
<organism evidence="6 7">
    <name type="scientific">Paucilactobacillus hokkaidonensis JCM 18461</name>
    <dbReference type="NCBI Taxonomy" id="1291742"/>
    <lineage>
        <taxon>Bacteria</taxon>
        <taxon>Bacillati</taxon>
        <taxon>Bacillota</taxon>
        <taxon>Bacilli</taxon>
        <taxon>Lactobacillales</taxon>
        <taxon>Lactobacillaceae</taxon>
        <taxon>Paucilactobacillus</taxon>
    </lineage>
</organism>
<feature type="domain" description="SWIM-type" evidence="3">
    <location>
        <begin position="45"/>
        <end position="81"/>
    </location>
</feature>
<evidence type="ECO:0000259" key="3">
    <source>
        <dbReference type="PROSITE" id="PS50966"/>
    </source>
</evidence>
<evidence type="ECO:0000259" key="4">
    <source>
        <dbReference type="PROSITE" id="PS51192"/>
    </source>
</evidence>
<feature type="domain" description="Helicase ATP-binding" evidence="4">
    <location>
        <begin position="650"/>
        <end position="808"/>
    </location>
</feature>
<dbReference type="PROSITE" id="PS51192">
    <property type="entry name" value="HELICASE_ATP_BIND_1"/>
    <property type="match status" value="1"/>
</dbReference>
<dbReference type="KEGG" id="lho:LOOC260_112350"/>
<dbReference type="Gene3D" id="3.40.50.10810">
    <property type="entry name" value="Tandem AAA-ATPase domain"/>
    <property type="match status" value="1"/>
</dbReference>
<dbReference type="CDD" id="cd18793">
    <property type="entry name" value="SF2_C_SNF"/>
    <property type="match status" value="1"/>
</dbReference>
<gene>
    <name evidence="6" type="ORF">LOOC260_112350</name>
</gene>
<feature type="domain" description="Helicase C-terminal" evidence="5">
    <location>
        <begin position="920"/>
        <end position="1078"/>
    </location>
</feature>
<reference evidence="6 7" key="1">
    <citation type="submission" date="2014-11" db="EMBL/GenBank/DDBJ databases">
        <title>Complete genome sequence and analysis of Lactobacillus hokkaidonensis LOOC260T.</title>
        <authorList>
            <person name="Tanizawa Y."/>
            <person name="Tohno M."/>
            <person name="Kaminuma E."/>
            <person name="Nakamura Y."/>
            <person name="Arita M."/>
        </authorList>
    </citation>
    <scope>NUCLEOTIDE SEQUENCE [LARGE SCALE GENOMIC DNA]</scope>
    <source>
        <strain evidence="6 7">LOOC260</strain>
    </source>
</reference>
<dbReference type="PROSITE" id="PS50966">
    <property type="entry name" value="ZF_SWIM"/>
    <property type="match status" value="1"/>
</dbReference>
<dbReference type="Gene3D" id="3.40.50.300">
    <property type="entry name" value="P-loop containing nucleotide triphosphate hydrolases"/>
    <property type="match status" value="1"/>
</dbReference>
<dbReference type="SMART" id="SM00490">
    <property type="entry name" value="HELICc"/>
    <property type="match status" value="1"/>
</dbReference>
<protein>
    <submittedName>
        <fullName evidence="6">Helicase SNF2</fullName>
    </submittedName>
</protein>
<dbReference type="InterPro" id="IPR038718">
    <property type="entry name" value="SNF2-like_sf"/>
</dbReference>
<dbReference type="PROSITE" id="PS51194">
    <property type="entry name" value="HELICASE_CTER"/>
    <property type="match status" value="1"/>
</dbReference>
<dbReference type="InterPro" id="IPR049730">
    <property type="entry name" value="SNF2/RAD54-like_C"/>
</dbReference>
<keyword evidence="2" id="KW-0862">Zinc</keyword>
<sequence length="1083" mass="123550">MKNRTMPARIWQRGKNIVANENAQIENIDRINKEVKATVYGTYAYEVVIREKSGSMDLCDCPYFAENGFCKHIAAVIELLKEQHRPLEHLFMNGEFDEDENGFADQDETIHFFHNRETRMAQESGNLFLDELKLPTKQYFQLPSKDESEKITIEVNLIIAEVSESYDSFKNRFFVNLRVGAEGENKLYIVKDIDDFLYDYENGLNYQTGGKREFQVGKQYFSESEQEFLDYLVLVNNNDIIYNNEFDKAKYFMLPINSAVQALALCTKLPQLNFQPGEDGPIYHSIQQKQFEANDGLLVGTVKSVSDGYDLTLKSKFDVYVEDNSELIKGNIVYQVSLSKMKMIIQIINNYNSTATEWIREQRRQGENAPKVALHFPIGSESDLSNFITSFKNIGIISAPEQLSASQVTPTFDISEADDKLELQLGYKYDDVDDSDQQEPIKRNLAKEKQARSYLERLQFYSMNRDNHFTKQFSEAEDLYEFFVRELPNLRQNGIVTISDELNDLLLDAKALNPTVNVSETDGFLAVKFSFDGINEQEVDGILAQLEDVNRPYIERPDGSIIVLDESFNKVANALVKIRQQGKVKNGQVKLHASQALSIQSALGGSAQFDQKFEQMTQNLAHPEGFEYANDHPVQAQLRPYQKLGIQWLEMLDSYHFGGILADEMGLGKTVQMIAFLINHLEAGKTNLIVSPASLIYNWQAEFNKFAPEVNTTVVDGTKEKRQELINDTQTNILITSYNSARSDIEEYEQSDLNYLVLDEAQFVKNSSTKTSQSLRKLNPKNTFALSGTPIENRVEELWSIFEIVMPGLLPSKKAFKKLTPEEVSIRVKPFIMRREKEAVLKELPEKVESNLYNELTKEQKTVYLAQLKQMQVKVRGMSGDTFVKNKLEILAGLTRLRQICDTPALYLDDYKAESGKLEQLNEILQQAEDSDRHVLIFSQFTGMLDIIEAKLKQQGLDTFMIQGNTKPKDRLEMVNKFNAGEKNIFLISLKAGGTGLNLTGAAMVVLVDLWWNPAVEDQATARAHRIGQKKKVDVFRLITKGTIEEQIYKLQEKKRNFVDQVLSGTENKGTLTEEEVRVILGI</sequence>
<evidence type="ECO:0000256" key="1">
    <source>
        <dbReference type="ARBA" id="ARBA00022801"/>
    </source>
</evidence>
<keyword evidence="6" id="KW-0547">Nucleotide-binding</keyword>
<dbReference type="Proteomes" id="UP000031620">
    <property type="component" value="Chromosome"/>
</dbReference>
<dbReference type="HOGENOM" id="CLU_000315_21_1_9"/>
<dbReference type="EMBL" id="AP014680">
    <property type="protein sequence ID" value="BAP85773.1"/>
    <property type="molecule type" value="Genomic_DNA"/>
</dbReference>
<dbReference type="RefSeq" id="WP_041093657.1">
    <property type="nucleotide sequence ID" value="NZ_AP014680.1"/>
</dbReference>
<accession>A0A0A1GXW8</accession>
<dbReference type="InterPro" id="IPR001650">
    <property type="entry name" value="Helicase_C-like"/>
</dbReference>
<dbReference type="InterPro" id="IPR013663">
    <property type="entry name" value="Helicase_SWF/SNF/SWI_bac"/>
</dbReference>
<dbReference type="FunFam" id="3.40.50.300:FF:000533">
    <property type="entry name" value="Helicase, Snf2 family"/>
    <property type="match status" value="1"/>
</dbReference>
<dbReference type="Pfam" id="PF08455">
    <property type="entry name" value="SNF2_assoc"/>
    <property type="match status" value="1"/>
</dbReference>
<dbReference type="AlphaFoldDB" id="A0A0A1GXW8"/>
<keyword evidence="1" id="KW-0378">Hydrolase</keyword>
<dbReference type="GO" id="GO:0004386">
    <property type="term" value="F:helicase activity"/>
    <property type="evidence" value="ECO:0007669"/>
    <property type="project" value="UniProtKB-KW"/>
</dbReference>
<keyword evidence="2" id="KW-0479">Metal-binding</keyword>
<proteinExistence type="predicted"/>
<dbReference type="GO" id="GO:0005524">
    <property type="term" value="F:ATP binding"/>
    <property type="evidence" value="ECO:0007669"/>
    <property type="project" value="InterPro"/>
</dbReference>
<dbReference type="SUPFAM" id="SSF52540">
    <property type="entry name" value="P-loop containing nucleoside triphosphate hydrolases"/>
    <property type="match status" value="2"/>
</dbReference>
<dbReference type="Pfam" id="PF04434">
    <property type="entry name" value="SWIM"/>
    <property type="match status" value="1"/>
</dbReference>
<dbReference type="InterPro" id="IPR000330">
    <property type="entry name" value="SNF2_N"/>
</dbReference>
<dbReference type="InterPro" id="IPR007527">
    <property type="entry name" value="Znf_SWIM"/>
</dbReference>
<dbReference type="GO" id="GO:0008270">
    <property type="term" value="F:zinc ion binding"/>
    <property type="evidence" value="ECO:0007669"/>
    <property type="project" value="UniProtKB-KW"/>
</dbReference>
<name>A0A0A1GXW8_9LACO</name>
<evidence type="ECO:0000313" key="7">
    <source>
        <dbReference type="Proteomes" id="UP000031620"/>
    </source>
</evidence>
<keyword evidence="6" id="KW-0067">ATP-binding</keyword>
<keyword evidence="6" id="KW-0347">Helicase</keyword>
<evidence type="ECO:0000256" key="2">
    <source>
        <dbReference type="PROSITE-ProRule" id="PRU00325"/>
    </source>
</evidence>
<dbReference type="Pfam" id="PF00271">
    <property type="entry name" value="Helicase_C"/>
    <property type="match status" value="1"/>
</dbReference>
<dbReference type="Pfam" id="PF00176">
    <property type="entry name" value="SNF2-rel_dom"/>
    <property type="match status" value="1"/>
</dbReference>
<evidence type="ECO:0000313" key="6">
    <source>
        <dbReference type="EMBL" id="BAP85773.1"/>
    </source>
</evidence>
<dbReference type="STRING" id="1291742.LOOC260_112350"/>
<dbReference type="InterPro" id="IPR014001">
    <property type="entry name" value="Helicase_ATP-bd"/>
</dbReference>
<dbReference type="InterPro" id="IPR027417">
    <property type="entry name" value="P-loop_NTPase"/>
</dbReference>
<evidence type="ECO:0000259" key="5">
    <source>
        <dbReference type="PROSITE" id="PS51194"/>
    </source>
</evidence>
<keyword evidence="2" id="KW-0863">Zinc-finger</keyword>
<dbReference type="PANTHER" id="PTHR10799">
    <property type="entry name" value="SNF2/RAD54 HELICASE FAMILY"/>
    <property type="match status" value="1"/>
</dbReference>
<dbReference type="GO" id="GO:0016787">
    <property type="term" value="F:hydrolase activity"/>
    <property type="evidence" value="ECO:0007669"/>
    <property type="project" value="UniProtKB-KW"/>
</dbReference>